<evidence type="ECO:0000313" key="1">
    <source>
        <dbReference type="EMBL" id="RZC48239.1"/>
    </source>
</evidence>
<dbReference type="Proteomes" id="UP000316621">
    <property type="component" value="Chromosome 1"/>
</dbReference>
<accession>A0A4Y7IL99</accession>
<sequence length="60" mass="6750">MLTDTQGLDLKHDEPPRRMSMVDHRHQVIPKACSASTMIPGKQKKASQATIEAYTAKWVD</sequence>
<name>A0A4Y7IL99_PAPSO</name>
<keyword evidence="2" id="KW-1185">Reference proteome</keyword>
<dbReference type="Gramene" id="RZC48239">
    <property type="protein sequence ID" value="RZC48239"/>
    <property type="gene ID" value="C5167_041206"/>
</dbReference>
<evidence type="ECO:0000313" key="2">
    <source>
        <dbReference type="Proteomes" id="UP000316621"/>
    </source>
</evidence>
<proteinExistence type="predicted"/>
<reference evidence="1 2" key="1">
    <citation type="journal article" date="2018" name="Science">
        <title>The opium poppy genome and morphinan production.</title>
        <authorList>
            <person name="Guo L."/>
            <person name="Winzer T."/>
            <person name="Yang X."/>
            <person name="Li Y."/>
            <person name="Ning Z."/>
            <person name="He Z."/>
            <person name="Teodor R."/>
            <person name="Lu Y."/>
            <person name="Bowser T.A."/>
            <person name="Graham I.A."/>
            <person name="Ye K."/>
        </authorList>
    </citation>
    <scope>NUCLEOTIDE SEQUENCE [LARGE SCALE GENOMIC DNA]</scope>
    <source>
        <strain evidence="2">cv. HN1</strain>
        <tissue evidence="1">Leaves</tissue>
    </source>
</reference>
<dbReference type="EMBL" id="CM010715">
    <property type="protein sequence ID" value="RZC48239.1"/>
    <property type="molecule type" value="Genomic_DNA"/>
</dbReference>
<organism evidence="1 2">
    <name type="scientific">Papaver somniferum</name>
    <name type="common">Opium poppy</name>
    <dbReference type="NCBI Taxonomy" id="3469"/>
    <lineage>
        <taxon>Eukaryota</taxon>
        <taxon>Viridiplantae</taxon>
        <taxon>Streptophyta</taxon>
        <taxon>Embryophyta</taxon>
        <taxon>Tracheophyta</taxon>
        <taxon>Spermatophyta</taxon>
        <taxon>Magnoliopsida</taxon>
        <taxon>Ranunculales</taxon>
        <taxon>Papaveraceae</taxon>
        <taxon>Papaveroideae</taxon>
        <taxon>Papaver</taxon>
    </lineage>
</organism>
<dbReference type="AlphaFoldDB" id="A0A4Y7IL99"/>
<protein>
    <submittedName>
        <fullName evidence="1">Uncharacterized protein</fullName>
    </submittedName>
</protein>
<gene>
    <name evidence="1" type="ORF">C5167_041206</name>
</gene>